<dbReference type="GO" id="GO:0098552">
    <property type="term" value="C:side of membrane"/>
    <property type="evidence" value="ECO:0007669"/>
    <property type="project" value="UniProtKB-KW"/>
</dbReference>
<feature type="region of interest" description="Disordered" evidence="9">
    <location>
        <begin position="387"/>
        <end position="417"/>
    </location>
</feature>
<dbReference type="EMBL" id="KX698768">
    <property type="protein sequence ID" value="APD72724.1"/>
    <property type="molecule type" value="Genomic_DNA"/>
</dbReference>
<evidence type="ECO:0000256" key="3">
    <source>
        <dbReference type="ARBA" id="ARBA00022475"/>
    </source>
</evidence>
<feature type="compositionally biased region" description="Low complexity" evidence="9">
    <location>
        <begin position="440"/>
        <end position="452"/>
    </location>
</feature>
<feature type="domain" description="Trypanosome variant surface glycoprotein C-terminal" evidence="11">
    <location>
        <begin position="407"/>
        <end position="468"/>
    </location>
</feature>
<dbReference type="GO" id="GO:0005886">
    <property type="term" value="C:plasma membrane"/>
    <property type="evidence" value="ECO:0007669"/>
    <property type="project" value="UniProtKB-SubCell"/>
</dbReference>
<dbReference type="InterPro" id="IPR025932">
    <property type="entry name" value="Trypano_VSG_B_N_dom"/>
</dbReference>
<dbReference type="Pfam" id="PF13206">
    <property type="entry name" value="VSG_B"/>
    <property type="match status" value="1"/>
</dbReference>
<keyword evidence="4" id="KW-0336">GPI-anchor</keyword>
<sequence length="472" mass="50787">MQQTLLAILLATSSKVAYGANLVTGQNSRQYGALCDIVRFATSKPTIPPKLSVKTSAYTDILERNMSLAPADWNVIFRNPKNSKEWRADMPEEKDRGPDWQEKWQDWMTAIQAVEETNGNPKPEKEYFKGLTPSQIAQARAQMALIADTAFELVKATQPETDTERLNDEAALQKELNQLATGGDAAEPEAATHQQIYGTATGPSARNAACTVGPGTNKPTHALGALACVCLGETNTQADDICYKGQTTTEVWSNAGSITIAHLQNLAKSCGKIKPQQITSAKLRALVDNVVSATTTDGTHTYLGAFLTDCDGQQANGRCIKWPNKKQDAIEDDEHTPWLRYLAKLATAVASREAANAQAIEVGRHLNNLLAQAKALPAAVKHVLTTNSPAQSWQKEKTGTPQGNNECSAHHGSSATCPQDKCTYDGKENKCNPIKPVEAAEAAGTAEGAAETTTEKCKGKDEKTCGTTQVYS</sequence>
<keyword evidence="6" id="KW-0472">Membrane</keyword>
<organism evidence="13">
    <name type="scientific">Trypanosoma brucei</name>
    <dbReference type="NCBI Taxonomy" id="5691"/>
    <lineage>
        <taxon>Eukaryota</taxon>
        <taxon>Discoba</taxon>
        <taxon>Euglenozoa</taxon>
        <taxon>Kinetoplastea</taxon>
        <taxon>Metakinetoplastina</taxon>
        <taxon>Trypanosomatida</taxon>
        <taxon>Trypanosomatidae</taxon>
        <taxon>Trypanosoma</taxon>
    </lineage>
</organism>
<evidence type="ECO:0000259" key="11">
    <source>
        <dbReference type="Pfam" id="PF10659"/>
    </source>
</evidence>
<dbReference type="VEuPathDB" id="TriTrypDB:Tb1125.5.5670"/>
<keyword evidence="5 10" id="KW-0732">Signal</keyword>
<keyword evidence="8" id="KW-0449">Lipoprotein</keyword>
<protein>
    <submittedName>
        <fullName evidence="13">Variant surface glycoprotein 1125.1138</fullName>
    </submittedName>
</protein>
<keyword evidence="7" id="KW-0325">Glycoprotein</keyword>
<feature type="compositionally biased region" description="Basic and acidic residues" evidence="9">
    <location>
        <begin position="453"/>
        <end position="464"/>
    </location>
</feature>
<dbReference type="VEuPathDB" id="TriTrypDB:Tb427_000376700"/>
<evidence type="ECO:0000256" key="2">
    <source>
        <dbReference type="ARBA" id="ARBA00004609"/>
    </source>
</evidence>
<reference evidence="13" key="1">
    <citation type="submission" date="2016-08" db="EMBL/GenBank/DDBJ databases">
        <title>VSG repertoire of Trypanosoma brucei EATRO 1125.</title>
        <authorList>
            <person name="Cross G.A."/>
        </authorList>
    </citation>
    <scope>NUCLEOTIDE SEQUENCE</scope>
    <source>
        <strain evidence="13">EATRO 1125</strain>
    </source>
</reference>
<evidence type="ECO:0000256" key="9">
    <source>
        <dbReference type="SAM" id="MobiDB-lite"/>
    </source>
</evidence>
<comment type="subcellular location">
    <subcellularLocation>
        <location evidence="2">Cell membrane</location>
        <topology evidence="2">Lipid-anchor</topology>
        <topology evidence="2">GPI-anchor</topology>
    </subcellularLocation>
</comment>
<evidence type="ECO:0000256" key="10">
    <source>
        <dbReference type="SAM" id="SignalP"/>
    </source>
</evidence>
<evidence type="ECO:0000256" key="5">
    <source>
        <dbReference type="ARBA" id="ARBA00022729"/>
    </source>
</evidence>
<proteinExistence type="predicted"/>
<evidence type="ECO:0000256" key="4">
    <source>
        <dbReference type="ARBA" id="ARBA00022622"/>
    </source>
</evidence>
<feature type="domain" description="Trypanosome variant surface glycoprotein B-type N-terminal" evidence="12">
    <location>
        <begin position="11"/>
        <end position="366"/>
    </location>
</feature>
<dbReference type="Pfam" id="PF10659">
    <property type="entry name" value="Trypan_glycop_C"/>
    <property type="match status" value="1"/>
</dbReference>
<keyword evidence="3" id="KW-1003">Cell membrane</keyword>
<evidence type="ECO:0000313" key="13">
    <source>
        <dbReference type="EMBL" id="APD72724.1"/>
    </source>
</evidence>
<accession>A0A1J0R4F4</accession>
<dbReference type="VEuPathDB" id="TriTrypDB:Tb11.0980"/>
<evidence type="ECO:0000256" key="1">
    <source>
        <dbReference type="ARBA" id="ARBA00002523"/>
    </source>
</evidence>
<name>A0A1J0R4F4_9TRYP</name>
<feature type="chain" id="PRO_5009615355" evidence="10">
    <location>
        <begin position="20"/>
        <end position="472"/>
    </location>
</feature>
<evidence type="ECO:0000256" key="6">
    <source>
        <dbReference type="ARBA" id="ARBA00023136"/>
    </source>
</evidence>
<evidence type="ECO:0000256" key="7">
    <source>
        <dbReference type="ARBA" id="ARBA00023180"/>
    </source>
</evidence>
<evidence type="ECO:0000259" key="12">
    <source>
        <dbReference type="Pfam" id="PF13206"/>
    </source>
</evidence>
<comment type="function">
    <text evidence="1">VSG forms a coat on the surface of the parasite. The trypanosome evades the immune response of the host by expressing a series of antigenically distinct VSGs from an estimated 1000 VSG genes.</text>
</comment>
<evidence type="ECO:0000256" key="8">
    <source>
        <dbReference type="ARBA" id="ARBA00023288"/>
    </source>
</evidence>
<feature type="signal peptide" evidence="10">
    <location>
        <begin position="1"/>
        <end position="19"/>
    </location>
</feature>
<feature type="region of interest" description="Disordered" evidence="9">
    <location>
        <begin position="440"/>
        <end position="472"/>
    </location>
</feature>
<dbReference type="AlphaFoldDB" id="A0A1J0R4F4"/>
<dbReference type="InterPro" id="IPR019609">
    <property type="entry name" value="Variant_surf_glycoprt_trypan_C"/>
</dbReference>